<dbReference type="AlphaFoldDB" id="A0A086YD66"/>
<keyword evidence="2" id="KW-1185">Reference proteome</keyword>
<dbReference type="EMBL" id="JGYG01000001">
    <property type="protein sequence ID" value="KFI32216.1"/>
    <property type="molecule type" value="Genomic_DNA"/>
</dbReference>
<gene>
    <name evidence="1" type="ORF">CN97_04795</name>
</gene>
<organism evidence="1 2">
    <name type="scientific">Haematobacter massiliensis</name>
    <dbReference type="NCBI Taxonomy" id="195105"/>
    <lineage>
        <taxon>Bacteria</taxon>
        <taxon>Pseudomonadati</taxon>
        <taxon>Pseudomonadota</taxon>
        <taxon>Alphaproteobacteria</taxon>
        <taxon>Rhodobacterales</taxon>
        <taxon>Paracoccaceae</taxon>
        <taxon>Haematobacter</taxon>
    </lineage>
</organism>
<evidence type="ECO:0000313" key="2">
    <source>
        <dbReference type="Proteomes" id="UP000028826"/>
    </source>
</evidence>
<evidence type="ECO:0000313" key="1">
    <source>
        <dbReference type="EMBL" id="KFI32216.1"/>
    </source>
</evidence>
<reference evidence="1 2" key="1">
    <citation type="submission" date="2014-03" db="EMBL/GenBank/DDBJ databases">
        <title>Genome of Haematobacter massiliensis CCUG 47968.</title>
        <authorList>
            <person name="Wang D."/>
            <person name="Wang G."/>
        </authorList>
    </citation>
    <scope>NUCLEOTIDE SEQUENCE [LARGE SCALE GENOMIC DNA]</scope>
    <source>
        <strain evidence="1 2">CCUG 47968</strain>
    </source>
</reference>
<name>A0A086YD66_9RHOB</name>
<comment type="caution">
    <text evidence="1">The sequence shown here is derived from an EMBL/GenBank/DDBJ whole genome shotgun (WGS) entry which is preliminary data.</text>
</comment>
<dbReference type="Proteomes" id="UP000028826">
    <property type="component" value="Unassembled WGS sequence"/>
</dbReference>
<accession>A0A086YD66</accession>
<sequence length="94" mass="9933">MPGLLYLKFDEAAQLVRYYLGIFIGYDRAISDGGACFAGLLMRSPTGARMLSRSGWLLGADGAKPGSAACGRSLLPAGREMTGAVSYRKARARG</sequence>
<proteinExistence type="predicted"/>
<protein>
    <submittedName>
        <fullName evidence="1">Uncharacterized protein</fullName>
    </submittedName>
</protein>